<dbReference type="Gene3D" id="3.30.40.10">
    <property type="entry name" value="Zinc/RING finger domain, C3HC4 (zinc finger)"/>
    <property type="match status" value="2"/>
</dbReference>
<dbReference type="GO" id="GO:0005694">
    <property type="term" value="C:chromosome"/>
    <property type="evidence" value="ECO:0007669"/>
    <property type="project" value="UniProtKB-SubCell"/>
</dbReference>
<feature type="domain" description="Post-SET" evidence="13">
    <location>
        <begin position="1519"/>
        <end position="1535"/>
    </location>
</feature>
<evidence type="ECO:0000256" key="1">
    <source>
        <dbReference type="ARBA" id="ARBA00004123"/>
    </source>
</evidence>
<dbReference type="InterPro" id="IPR041306">
    <property type="entry name" value="C5HCH"/>
</dbReference>
<dbReference type="InterPro" id="IPR006560">
    <property type="entry name" value="AWS_dom"/>
</dbReference>
<proteinExistence type="predicted"/>
<evidence type="ECO:0008006" key="16">
    <source>
        <dbReference type="Google" id="ProtNLM"/>
    </source>
</evidence>
<feature type="region of interest" description="Disordered" evidence="11">
    <location>
        <begin position="1"/>
        <end position="51"/>
    </location>
</feature>
<feature type="compositionally biased region" description="Basic and acidic residues" evidence="11">
    <location>
        <begin position="1"/>
        <end position="19"/>
    </location>
</feature>
<keyword evidence="5" id="KW-0808">Transferase</keyword>
<dbReference type="InterPro" id="IPR046341">
    <property type="entry name" value="SET_dom_sf"/>
</dbReference>
<evidence type="ECO:0000256" key="7">
    <source>
        <dbReference type="ARBA" id="ARBA00022723"/>
    </source>
</evidence>
<feature type="compositionally biased region" description="Basic and acidic residues" evidence="11">
    <location>
        <begin position="848"/>
        <end position="857"/>
    </location>
</feature>
<keyword evidence="10" id="KW-0539">Nucleus</keyword>
<dbReference type="GO" id="GO:0140938">
    <property type="term" value="F:histone H3 methyltransferase activity"/>
    <property type="evidence" value="ECO:0007669"/>
    <property type="project" value="UniProtKB-ARBA"/>
</dbReference>
<dbReference type="PROSITE" id="PS50280">
    <property type="entry name" value="SET"/>
    <property type="match status" value="1"/>
</dbReference>
<feature type="region of interest" description="Disordered" evidence="11">
    <location>
        <begin position="1799"/>
        <end position="1876"/>
    </location>
</feature>
<gene>
    <name evidence="15" type="ORF">TR112768</name>
</gene>
<feature type="region of interest" description="Disordered" evidence="11">
    <location>
        <begin position="1763"/>
        <end position="1783"/>
    </location>
</feature>
<evidence type="ECO:0000259" key="13">
    <source>
        <dbReference type="PROSITE" id="PS50868"/>
    </source>
</evidence>
<dbReference type="CDD" id="cd19173">
    <property type="entry name" value="SET_NSD"/>
    <property type="match status" value="1"/>
</dbReference>
<feature type="region of interest" description="Disordered" evidence="11">
    <location>
        <begin position="845"/>
        <end position="869"/>
    </location>
</feature>
<keyword evidence="3" id="KW-0158">Chromosome</keyword>
<dbReference type="SMART" id="SM00570">
    <property type="entry name" value="AWS"/>
    <property type="match status" value="1"/>
</dbReference>
<dbReference type="SMART" id="SM00249">
    <property type="entry name" value="PHD"/>
    <property type="match status" value="5"/>
</dbReference>
<dbReference type="CDD" id="cd15566">
    <property type="entry name" value="PHD3_NSD"/>
    <property type="match status" value="1"/>
</dbReference>
<accession>A0A0V0JAF3</accession>
<evidence type="ECO:0000256" key="9">
    <source>
        <dbReference type="ARBA" id="ARBA00022833"/>
    </source>
</evidence>
<feature type="compositionally biased region" description="Polar residues" evidence="11">
    <location>
        <begin position="858"/>
        <end position="869"/>
    </location>
</feature>
<evidence type="ECO:0000256" key="5">
    <source>
        <dbReference type="ARBA" id="ARBA00022679"/>
    </source>
</evidence>
<dbReference type="InterPro" id="IPR013083">
    <property type="entry name" value="Znf_RING/FYVE/PHD"/>
</dbReference>
<feature type="region of interest" description="Disordered" evidence="11">
    <location>
        <begin position="1217"/>
        <end position="1281"/>
    </location>
</feature>
<feature type="compositionally biased region" description="Polar residues" evidence="11">
    <location>
        <begin position="21"/>
        <end position="33"/>
    </location>
</feature>
<keyword evidence="9" id="KW-0862">Zinc</keyword>
<feature type="compositionally biased region" description="Gly residues" evidence="11">
    <location>
        <begin position="1768"/>
        <end position="1777"/>
    </location>
</feature>
<evidence type="ECO:0000259" key="14">
    <source>
        <dbReference type="PROSITE" id="PS51215"/>
    </source>
</evidence>
<dbReference type="EMBL" id="GEEE01001023">
    <property type="protein sequence ID" value="JAP62202.1"/>
    <property type="molecule type" value="Transcribed_RNA"/>
</dbReference>
<evidence type="ECO:0000256" key="2">
    <source>
        <dbReference type="ARBA" id="ARBA00004286"/>
    </source>
</evidence>
<feature type="domain" description="SET" evidence="12">
    <location>
        <begin position="1394"/>
        <end position="1512"/>
    </location>
</feature>
<keyword evidence="6" id="KW-0949">S-adenosyl-L-methionine</keyword>
<evidence type="ECO:0000256" key="6">
    <source>
        <dbReference type="ARBA" id="ARBA00022691"/>
    </source>
</evidence>
<dbReference type="InterPro" id="IPR001214">
    <property type="entry name" value="SET_dom"/>
</dbReference>
<dbReference type="GO" id="GO:0008270">
    <property type="term" value="F:zinc ion binding"/>
    <property type="evidence" value="ECO:0007669"/>
    <property type="project" value="UniProtKB-KW"/>
</dbReference>
<dbReference type="PROSITE" id="PS50868">
    <property type="entry name" value="POST_SET"/>
    <property type="match status" value="1"/>
</dbReference>
<evidence type="ECO:0000256" key="11">
    <source>
        <dbReference type="SAM" id="MobiDB-lite"/>
    </source>
</evidence>
<dbReference type="SUPFAM" id="SSF57903">
    <property type="entry name" value="FYVE/PHD zinc finger"/>
    <property type="match status" value="2"/>
</dbReference>
<dbReference type="Pfam" id="PF22908">
    <property type="entry name" value="PHD_NSD"/>
    <property type="match status" value="1"/>
</dbReference>
<dbReference type="InterPro" id="IPR001965">
    <property type="entry name" value="Znf_PHD"/>
</dbReference>
<feature type="region of interest" description="Disordered" evidence="11">
    <location>
        <begin position="777"/>
        <end position="801"/>
    </location>
</feature>
<feature type="region of interest" description="Disordered" evidence="11">
    <location>
        <begin position="1574"/>
        <end position="1610"/>
    </location>
</feature>
<dbReference type="PROSITE" id="PS51215">
    <property type="entry name" value="AWS"/>
    <property type="match status" value="1"/>
</dbReference>
<organism evidence="15">
    <name type="scientific">Schistocephalus solidus</name>
    <name type="common">Tapeworm</name>
    <dbReference type="NCBI Taxonomy" id="70667"/>
    <lineage>
        <taxon>Eukaryota</taxon>
        <taxon>Metazoa</taxon>
        <taxon>Spiralia</taxon>
        <taxon>Lophotrochozoa</taxon>
        <taxon>Platyhelminthes</taxon>
        <taxon>Cestoda</taxon>
        <taxon>Eucestoda</taxon>
        <taxon>Diphyllobothriidea</taxon>
        <taxon>Diphyllobothriidae</taxon>
        <taxon>Schistocephalus</taxon>
    </lineage>
</organism>
<dbReference type="GO" id="GO:0032259">
    <property type="term" value="P:methylation"/>
    <property type="evidence" value="ECO:0007669"/>
    <property type="project" value="UniProtKB-KW"/>
</dbReference>
<protein>
    <recommendedName>
        <fullName evidence="16">Histone-lysine N-methyltransferase</fullName>
    </recommendedName>
</protein>
<feature type="compositionally biased region" description="Low complexity" evidence="11">
    <location>
        <begin position="1599"/>
        <end position="1610"/>
    </location>
</feature>
<reference evidence="15" key="1">
    <citation type="submission" date="2016-01" db="EMBL/GenBank/DDBJ databases">
        <title>Reference transcriptome for the parasite Schistocephalus solidus: insights into the molecular evolution of parasitism.</title>
        <authorList>
            <person name="Hebert F.O."/>
            <person name="Grambauer S."/>
            <person name="Barber I."/>
            <person name="Landry C.R."/>
            <person name="Aubin-Horth N."/>
        </authorList>
    </citation>
    <scope>NUCLEOTIDE SEQUENCE</scope>
</reference>
<feature type="compositionally biased region" description="Low complexity" evidence="11">
    <location>
        <begin position="1074"/>
        <end position="1083"/>
    </location>
</feature>
<feature type="domain" description="AWS" evidence="14">
    <location>
        <begin position="1341"/>
        <end position="1392"/>
    </location>
</feature>
<dbReference type="Pfam" id="PF17982">
    <property type="entry name" value="C5HCH"/>
    <property type="match status" value="1"/>
</dbReference>
<feature type="region of interest" description="Disordered" evidence="11">
    <location>
        <begin position="1162"/>
        <end position="1200"/>
    </location>
</feature>
<dbReference type="InterPro" id="IPR003616">
    <property type="entry name" value="Post-SET_dom"/>
</dbReference>
<feature type="compositionally biased region" description="Low complexity" evidence="11">
    <location>
        <begin position="1236"/>
        <end position="1247"/>
    </location>
</feature>
<feature type="region of interest" description="Disordered" evidence="11">
    <location>
        <begin position="1120"/>
        <end position="1147"/>
    </location>
</feature>
<evidence type="ECO:0000313" key="15">
    <source>
        <dbReference type="EMBL" id="JAP62202.1"/>
    </source>
</evidence>
<feature type="region of interest" description="Disordered" evidence="11">
    <location>
        <begin position="1642"/>
        <end position="1676"/>
    </location>
</feature>
<dbReference type="Pfam" id="PF17907">
    <property type="entry name" value="AWS"/>
    <property type="match status" value="1"/>
</dbReference>
<keyword evidence="7" id="KW-0479">Metal-binding</keyword>
<feature type="compositionally biased region" description="Acidic residues" evidence="11">
    <location>
        <begin position="1163"/>
        <end position="1182"/>
    </location>
</feature>
<dbReference type="InterPro" id="IPR011011">
    <property type="entry name" value="Znf_FYVE_PHD"/>
</dbReference>
<dbReference type="Gene3D" id="2.170.270.10">
    <property type="entry name" value="SET domain"/>
    <property type="match status" value="1"/>
</dbReference>
<evidence type="ECO:0000256" key="10">
    <source>
        <dbReference type="ARBA" id="ARBA00023242"/>
    </source>
</evidence>
<dbReference type="InterPro" id="IPR019786">
    <property type="entry name" value="Zinc_finger_PHD-type_CS"/>
</dbReference>
<feature type="compositionally biased region" description="Polar residues" evidence="11">
    <location>
        <begin position="151"/>
        <end position="161"/>
    </location>
</feature>
<dbReference type="Pfam" id="PF00856">
    <property type="entry name" value="SET"/>
    <property type="match status" value="1"/>
</dbReference>
<dbReference type="PANTHER" id="PTHR22884">
    <property type="entry name" value="SET DOMAIN PROTEINS"/>
    <property type="match status" value="1"/>
</dbReference>
<dbReference type="InterPro" id="IPR050777">
    <property type="entry name" value="SET2_Histone-Lys_MeTrsfase"/>
</dbReference>
<feature type="region of interest" description="Disordered" evidence="11">
    <location>
        <begin position="125"/>
        <end position="193"/>
    </location>
</feature>
<dbReference type="InterPro" id="IPR055198">
    <property type="entry name" value="NSD_PHD"/>
</dbReference>
<feature type="compositionally biased region" description="Basic and acidic residues" evidence="11">
    <location>
        <begin position="162"/>
        <end position="171"/>
    </location>
</feature>
<dbReference type="SUPFAM" id="SSF82199">
    <property type="entry name" value="SET domain"/>
    <property type="match status" value="1"/>
</dbReference>
<dbReference type="SMART" id="SM00317">
    <property type="entry name" value="SET"/>
    <property type="match status" value="1"/>
</dbReference>
<evidence type="ECO:0000259" key="12">
    <source>
        <dbReference type="PROSITE" id="PS50280"/>
    </source>
</evidence>
<evidence type="ECO:0000256" key="3">
    <source>
        <dbReference type="ARBA" id="ARBA00022454"/>
    </source>
</evidence>
<feature type="compositionally biased region" description="Low complexity" evidence="11">
    <location>
        <begin position="132"/>
        <end position="143"/>
    </location>
</feature>
<dbReference type="GO" id="GO:0016279">
    <property type="term" value="F:protein-lysine N-methyltransferase activity"/>
    <property type="evidence" value="ECO:0007669"/>
    <property type="project" value="UniProtKB-ARBA"/>
</dbReference>
<dbReference type="PROSITE" id="PS01359">
    <property type="entry name" value="ZF_PHD_1"/>
    <property type="match status" value="1"/>
</dbReference>
<keyword evidence="8" id="KW-0863">Zinc-finger</keyword>
<evidence type="ECO:0000256" key="4">
    <source>
        <dbReference type="ARBA" id="ARBA00022603"/>
    </source>
</evidence>
<dbReference type="CDD" id="cd15567">
    <property type="entry name" value="PHD4_NSD"/>
    <property type="match status" value="1"/>
</dbReference>
<feature type="compositionally biased region" description="Basic residues" evidence="11">
    <location>
        <begin position="1654"/>
        <end position="1663"/>
    </location>
</feature>
<feature type="compositionally biased region" description="Basic and acidic residues" evidence="11">
    <location>
        <begin position="1803"/>
        <end position="1820"/>
    </location>
</feature>
<feature type="compositionally biased region" description="Gly residues" evidence="11">
    <location>
        <begin position="1575"/>
        <end position="1584"/>
    </location>
</feature>
<evidence type="ECO:0000256" key="8">
    <source>
        <dbReference type="ARBA" id="ARBA00022771"/>
    </source>
</evidence>
<name>A0A0V0JAF3_SCHSO</name>
<dbReference type="GO" id="GO:0005634">
    <property type="term" value="C:nucleus"/>
    <property type="evidence" value="ECO:0007669"/>
    <property type="project" value="UniProtKB-SubCell"/>
</dbReference>
<dbReference type="CDD" id="cd15568">
    <property type="entry name" value="PHD5_NSD"/>
    <property type="match status" value="1"/>
</dbReference>
<keyword evidence="4" id="KW-0489">Methyltransferase</keyword>
<comment type="subcellular location">
    <subcellularLocation>
        <location evidence="2">Chromosome</location>
    </subcellularLocation>
    <subcellularLocation>
        <location evidence="1">Nucleus</location>
    </subcellularLocation>
</comment>
<sequence length="1906" mass="208390">MSEDKSPDKPETSDDDHKYPSPTSSVRGPTFSSPVVIEETNVGGSPIKRETVSPLKPTEAFNSTLPQSDLFLVLPTAPTSFVDSSTAAALTAIKPEAPSNVELSGEAWTGPQRVSWNGETWTVEASDEENPFSDTFSSSSNSDTEPEVSRQESAARSSSNDQDFRNSKAIDVDSFSDSDVDDAGKAQTSAKRPALDRKVAQAIASKYRQDRLRKTIKVIQGDRPADLSSLLPGALVWTLLPNRFNLPWWPAVVVARPVKKKSAVSGGVINGPTVVEESNIRYFRVLLLCSASLPIEASMWLPQHRLRPFYGRSEFELFMRSQLANLKNKIKAIRHFAVAPKHQAFWHAARDQADAALTSLGKSLTSRFRFLGVHLPTLQAAWKAEDRKRKEALRQKQIEAASVGKNLPASISQYTAKFSTGPKKQSTEVDVKAIATAEQANKPQVLPKDDAFAFELLTSQNHLPTKGHFICCVCLKPGHLPVKLKEKTTEKIDTKDKTSNKKTLFLKKASRRGTFRFPPILLNRPLNLKTVKPANPVKRMQRQQQKAKRANRASPSCPLLVPCSGRCSHFLHVDCINYTAAGKSEPTDAPVSPQRTKAFCFFCRTGLRQCSICMGVQPIANGTHYEALEQDAAEHHNAANSEPDTDGEGVSHSTGSCSAKLLPPMQVCSVSHCRRWFHSTCLRQQPFAALVRDGRAATFTCPAHTCMSCFADAPGTLPRPSSVFIRCYLCAATYHPGGWCVPAGSLELSAGWIICPRHALQSPPVIPLDDLKLSTTGINEKDQRPCVQETPVEDETKVGSMQEPKALLSLPAASSQETTSKPESVTSDATLQIETTRCLQEPQFSPAKKLDSMKEPPETQSMLKGSPQTYDTTLHMNDHSVEKMEAIDNTVQRPNDLPSNWKVVEDSKLTELNIDVASGETREDKNSSISLPINKLLLPELRRSQLAGMFRPANVSWCFICSKGGRIICCESCPASFHQECLKLDEVPEQFLCEDCMNGRMPRYGEIVWARLPPTWHADVAARIEGLSSALALLRQAFPPTDCLDLLLGVRWWPAEVLHDKNLQPESDHDETEQQQQLTTTTAAEEEETPSSLREPSRLGFFPVRLFGLYSATPFNGVSPQATSPPLSQVPEAATPTAGGDVGSKKPFPVCLWTTKARVFPYEEGDDDRQDSDQTDDSDSLDDFSGQMSDASMAEEDPMMNKSAGSLAESFMISPSTGRMLLSPGASLPGRERPHSGSGAPEGSPGSRLRRRLPPPPAKQKAQSSSGSTKKRRARANLSAAARMRKSVYRTAVKRAALGWKLRKEKFTKHLGRTRRPDYYKPIKVNYPIGSVRLYRYTDLSEVLQCECKATPDVEPCGPNSGCINRELLYECVPGVCVHGEKCRNQRFTRREYPPQRPFWTGDERGWGLKTLLPIAKGEFVNEYIGDLIDEEEANRRLRIAHENNITNYYMMQMDSQRIIDAGPKGNLSRFMNHSCDPNLYTQKWTVNGDTRVGLFAVREIAAGEELTFNYNFCAHGQEMLNCRCGAASCVGYLGARPEPAAPAHSAAATSSSSGTDQLTNATVCADDQAASTGGVSGGGGGSGQAPRRFKSSLVSVPTTAGSASGTTVSTRTGAESLELIEAESSRHEKVCYRCGKLCSDDPDGSAGSTASRSPKHRHRRRRLDPSAEEASSVTSAASTSSTKSCRVEPLILCRRNDCPKAYHLQCLELDKKPVGRWICPWHHCDACGRPATVFCMRCPAAFCPAHVEGSVTILPPAVIEEDTGDRGSLGGNGGVETEGSIDPSRLPQVVCLFHSDIMGNSSHDDDKENSDGGESKDSSDSPSNADTENKSDSGSTSMRREHSSRAPKRTRVSTKSLSRPGLCSSDGKEPPTSMNCYAGTGCKQRVLKDSIKTFKSCLPSVSAAH</sequence>
<feature type="region of interest" description="Disordered" evidence="11">
    <location>
        <begin position="1062"/>
        <end position="1096"/>
    </location>
</feature>